<evidence type="ECO:0000313" key="4">
    <source>
        <dbReference type="Proteomes" id="UP000196521"/>
    </source>
</evidence>
<protein>
    <submittedName>
        <fullName evidence="3">15,16-dihydrobiliverdin:ferredoxin oxidoreductase</fullName>
        <ecNumber evidence="3">1.3.7.2</ecNumber>
    </submittedName>
</protein>
<keyword evidence="2 3" id="KW-0560">Oxidoreductase</keyword>
<evidence type="ECO:0000256" key="2">
    <source>
        <dbReference type="ARBA" id="ARBA00023002"/>
    </source>
</evidence>
<dbReference type="EC" id="1.3.7.2" evidence="3"/>
<reference evidence="3" key="1">
    <citation type="submission" date="2020-05" db="EMBL/GenBank/DDBJ databases">
        <authorList>
            <consortium name="Genoscope - CEA"/>
            <person name="William W."/>
        </authorList>
    </citation>
    <scope>NUCLEOTIDE SEQUENCE [LARGE SCALE GENOMIC DNA]</scope>
    <source>
        <strain evidence="3">PCC 7821</strain>
    </source>
</reference>
<comment type="similarity">
    <text evidence="1">Belongs to the HY2 family.</text>
</comment>
<dbReference type="AlphaFoldDB" id="A0A6J7ZEY6"/>
<evidence type="ECO:0000256" key="1">
    <source>
        <dbReference type="ARBA" id="ARBA00006908"/>
    </source>
</evidence>
<comment type="caution">
    <text evidence="3">The sequence shown here is derived from an EMBL/GenBank/DDBJ whole genome shotgun (WGS) entry which is preliminary data.</text>
</comment>
<keyword evidence="4" id="KW-1185">Reference proteome</keyword>
<dbReference type="EMBL" id="CZCZ02000005">
    <property type="protein sequence ID" value="CAC5340015.1"/>
    <property type="molecule type" value="Genomic_DNA"/>
</dbReference>
<dbReference type="GO" id="GO:0050617">
    <property type="term" value="F:15,16-dihydrobiliverdin:ferredoxin oxidoreductase activity"/>
    <property type="evidence" value="ECO:0007669"/>
    <property type="project" value="UniProtKB-EC"/>
</dbReference>
<gene>
    <name evidence="3" type="primary">pebA</name>
    <name evidence="3" type="ORF">PLAN_100065</name>
</gene>
<dbReference type="GO" id="GO:0050897">
    <property type="term" value="F:cobalt ion binding"/>
    <property type="evidence" value="ECO:0007669"/>
    <property type="project" value="InterPro"/>
</dbReference>
<dbReference type="GO" id="GO:0010024">
    <property type="term" value="P:phytochromobilin biosynthetic process"/>
    <property type="evidence" value="ECO:0007669"/>
    <property type="project" value="InterPro"/>
</dbReference>
<dbReference type="PANTHER" id="PTHR34557">
    <property type="entry name" value="PHYTOCHROMOBILIN:FERREDOXIN OXIDOREDUCTASE, CHLOROPLASTIC"/>
    <property type="match status" value="1"/>
</dbReference>
<dbReference type="Gene3D" id="3.40.1500.20">
    <property type="match status" value="1"/>
</dbReference>
<sequence>MYQPFQEFLEAEIFSRFQVVSRSIPAGLESKVSERGKNPARIQSWCYECPQFRKIRYTYIDAGETAQIFNSVIYPNYHYDLPILGIDFLSFGKVKNLVVLDFQPLFRDEQYQQKYIEPMRPIWEKYDDLAQDLPMKFYDANQYFSKYILFAKTDAATVREKVFSAYQDYIHLYWELLQNSQPLSEPQRIQEVINAQKAYDQYSADRDPASGLFSSYFGHEWAERFLYEFLFEDAVPLAVAAK</sequence>
<dbReference type="Proteomes" id="UP000196521">
    <property type="component" value="Unassembled WGS sequence"/>
</dbReference>
<name>A0A6J7ZEY6_PLARU</name>
<proteinExistence type="inferred from homology"/>
<dbReference type="Pfam" id="PF05996">
    <property type="entry name" value="Fe_bilin_red"/>
    <property type="match status" value="1"/>
</dbReference>
<dbReference type="NCBIfam" id="NF009720">
    <property type="entry name" value="PRK13247.1"/>
    <property type="match status" value="1"/>
</dbReference>
<dbReference type="PANTHER" id="PTHR34557:SF1">
    <property type="entry name" value="PHYTOCHROMOBILIN:FERREDOXIN OXIDOREDUCTASE, CHLOROPLASTIC"/>
    <property type="match status" value="1"/>
</dbReference>
<dbReference type="RefSeq" id="WP_026786766.1">
    <property type="nucleotide sequence ID" value="NZ_LR812491.1"/>
</dbReference>
<dbReference type="InterPro" id="IPR009249">
    <property type="entry name" value="Ferredoxin-dep_bilin_Rdtase"/>
</dbReference>
<organism evidence="3 4">
    <name type="scientific">Planktothrix rubescens CCAP 1459/22</name>
    <dbReference type="NCBI Taxonomy" id="329571"/>
    <lineage>
        <taxon>Bacteria</taxon>
        <taxon>Bacillati</taxon>
        <taxon>Cyanobacteriota</taxon>
        <taxon>Cyanophyceae</taxon>
        <taxon>Oscillatoriophycideae</taxon>
        <taxon>Oscillatoriales</taxon>
        <taxon>Microcoleaceae</taxon>
        <taxon>Planktothrix</taxon>
    </lineage>
</organism>
<evidence type="ECO:0000313" key="3">
    <source>
        <dbReference type="EMBL" id="CAC5340015.1"/>
    </source>
</evidence>
<accession>A0A6J7ZEY6</accession>